<dbReference type="InterPro" id="IPR045057">
    <property type="entry name" value="Gcn5-rel_NAT"/>
</dbReference>
<feature type="domain" description="N-acetyltransferase" evidence="1">
    <location>
        <begin position="1"/>
        <end position="93"/>
    </location>
</feature>
<proteinExistence type="predicted"/>
<keyword evidence="4" id="KW-1185">Reference proteome</keyword>
<evidence type="ECO:0000313" key="3">
    <source>
        <dbReference type="EMBL" id="MVP01321.1"/>
    </source>
</evidence>
<sequence>MKEMVQEGNGFAMKIDGHVVAEITFVPQGEALVITHTFVSEVLRGRKIGEELVSRVVSHARENNKKIVPACSFAHALFRRKKEYQDLWVREEE</sequence>
<dbReference type="InterPro" id="IPR000182">
    <property type="entry name" value="GNAT_dom"/>
</dbReference>
<dbReference type="PROSITE" id="PS51186">
    <property type="entry name" value="GNAT"/>
    <property type="match status" value="1"/>
</dbReference>
<dbReference type="AlphaFoldDB" id="A0A7X3FKB2"/>
<dbReference type="InterPro" id="IPR031165">
    <property type="entry name" value="GNAT_YJDJ"/>
</dbReference>
<organism evidence="3 4">
    <name type="scientific">Paenibacillus lutrae</name>
    <dbReference type="NCBI Taxonomy" id="2078573"/>
    <lineage>
        <taxon>Bacteria</taxon>
        <taxon>Bacillati</taxon>
        <taxon>Bacillota</taxon>
        <taxon>Bacilli</taxon>
        <taxon>Bacillales</taxon>
        <taxon>Paenibacillaceae</taxon>
        <taxon>Paenibacillus</taxon>
    </lineage>
</organism>
<dbReference type="SUPFAM" id="SSF55729">
    <property type="entry name" value="Acyl-CoA N-acyltransferases (Nat)"/>
    <property type="match status" value="1"/>
</dbReference>
<name>A0A7X3FKB2_9BACL</name>
<gene>
    <name evidence="3" type="ORF">EDM21_17635</name>
</gene>
<dbReference type="GO" id="GO:0016747">
    <property type="term" value="F:acyltransferase activity, transferring groups other than amino-acyl groups"/>
    <property type="evidence" value="ECO:0007669"/>
    <property type="project" value="InterPro"/>
</dbReference>
<comment type="caution">
    <text evidence="3">The sequence shown here is derived from an EMBL/GenBank/DDBJ whole genome shotgun (WGS) entry which is preliminary data.</text>
</comment>
<dbReference type="PROSITE" id="PS51729">
    <property type="entry name" value="GNAT_YJDJ"/>
    <property type="match status" value="1"/>
</dbReference>
<evidence type="ECO:0000259" key="2">
    <source>
        <dbReference type="PROSITE" id="PS51729"/>
    </source>
</evidence>
<dbReference type="Gene3D" id="3.40.630.30">
    <property type="match status" value="1"/>
</dbReference>
<keyword evidence="3" id="KW-0808">Transferase</keyword>
<feature type="domain" description="N-acetyltransferase" evidence="2">
    <location>
        <begin position="3"/>
        <end position="89"/>
    </location>
</feature>
<dbReference type="Proteomes" id="UP000490800">
    <property type="component" value="Unassembled WGS sequence"/>
</dbReference>
<dbReference type="InterPro" id="IPR016181">
    <property type="entry name" value="Acyl_CoA_acyltransferase"/>
</dbReference>
<dbReference type="Pfam" id="PF14542">
    <property type="entry name" value="Acetyltransf_CG"/>
    <property type="match status" value="1"/>
</dbReference>
<accession>A0A7X3FKB2</accession>
<dbReference type="EMBL" id="RHLK01000011">
    <property type="protein sequence ID" value="MVP01321.1"/>
    <property type="molecule type" value="Genomic_DNA"/>
</dbReference>
<dbReference type="OrthoDB" id="9793389at2"/>
<dbReference type="RefSeq" id="WP_157337607.1">
    <property type="nucleotide sequence ID" value="NZ_RHLK01000011.1"/>
</dbReference>
<dbReference type="PANTHER" id="PTHR31435:SF10">
    <property type="entry name" value="BSR4717 PROTEIN"/>
    <property type="match status" value="1"/>
</dbReference>
<reference evidence="3 4" key="1">
    <citation type="journal article" date="2019" name="Microorganisms">
        <title>Paenibacillus lutrae sp. nov., A Chitinolytic Species Isolated from A River Otter in Castril Natural Park, Granada, Spain.</title>
        <authorList>
            <person name="Rodriguez M."/>
            <person name="Reina J.C."/>
            <person name="Bejar V."/>
            <person name="Llamas I."/>
        </authorList>
    </citation>
    <scope>NUCLEOTIDE SEQUENCE [LARGE SCALE GENOMIC DNA]</scope>
    <source>
        <strain evidence="3 4">N10</strain>
    </source>
</reference>
<dbReference type="PANTHER" id="PTHR31435">
    <property type="entry name" value="PROTEIN NATD1"/>
    <property type="match status" value="1"/>
</dbReference>
<evidence type="ECO:0000313" key="4">
    <source>
        <dbReference type="Proteomes" id="UP000490800"/>
    </source>
</evidence>
<protein>
    <submittedName>
        <fullName evidence="3">GNAT family N-acetyltransferase</fullName>
    </submittedName>
</protein>
<dbReference type="CDD" id="cd04301">
    <property type="entry name" value="NAT_SF"/>
    <property type="match status" value="1"/>
</dbReference>
<evidence type="ECO:0000259" key="1">
    <source>
        <dbReference type="PROSITE" id="PS51186"/>
    </source>
</evidence>